<dbReference type="HOGENOM" id="CLU_1915327_0_0_6"/>
<dbReference type="KEGG" id="psz:PSTAB_1759"/>
<proteinExistence type="predicted"/>
<protein>
    <submittedName>
        <fullName evidence="1">Uncharacterized protein</fullName>
    </submittedName>
</protein>
<dbReference type="EMBL" id="CP002881">
    <property type="protein sequence ID" value="AEJ05040.1"/>
    <property type="molecule type" value="Genomic_DNA"/>
</dbReference>
<reference evidence="2" key="3">
    <citation type="submission" date="2011-06" db="EMBL/GenBank/DDBJ databases">
        <title>Complete genome sequence of Pseudomonas stutzeri strain CGMCC 1.1803.</title>
        <authorList>
            <person name="Yan Y."/>
            <person name="Chen M."/>
            <person name="Lu W."/>
            <person name="Zhang W."/>
            <person name="Ping S."/>
            <person name="Lin M."/>
        </authorList>
    </citation>
    <scope>NUCLEOTIDE SEQUENCE [LARGE SCALE GENOMIC DNA]</scope>
    <source>
        <strain evidence="2">ATCC 17588 / DSM 5190 / CCUG 11256 / JCM 5965 / LMG 11199 / NCIMB 11358 / Stanier 221</strain>
    </source>
</reference>
<dbReference type="AlphaFoldDB" id="F8H860"/>
<name>F8H860_STUS2</name>
<dbReference type="Proteomes" id="UP000008932">
    <property type="component" value="Chromosome"/>
</dbReference>
<gene>
    <name evidence="1" type="ordered locus">PSTAB_1759</name>
</gene>
<reference evidence="1 2" key="1">
    <citation type="journal article" date="2011" name="J. Bacteriol.">
        <title>Complete Genome Sequence of the Type Strain Pseudomonas stutzeri CGMCC 1.1803.</title>
        <authorList>
            <person name="Chen M."/>
            <person name="Yan Y."/>
            <person name="Zhang W."/>
            <person name="Lu W."/>
            <person name="Wang J."/>
            <person name="Ping S."/>
            <person name="Lin M."/>
        </authorList>
    </citation>
    <scope>NUCLEOTIDE SEQUENCE [LARGE SCALE GENOMIC DNA]</scope>
    <source>
        <strain evidence="2">ATCC 17588 / DSM 5190 / CCUG 11256 / JCM 5965 / LMG 11199 / NCIMB 11358 / Stanier 221</strain>
    </source>
</reference>
<organism evidence="1 2">
    <name type="scientific">Stutzerimonas stutzeri (strain ATCC 17588 / DSM 5190 / CCUG 11256 / JCM 5965 / LMG 11199 / NBRC 14165 / NCIMB 11358 / Stanier 221)</name>
    <name type="common">Pseudomonas stutzeri</name>
    <dbReference type="NCBI Taxonomy" id="96563"/>
    <lineage>
        <taxon>Bacteria</taxon>
        <taxon>Pseudomonadati</taxon>
        <taxon>Pseudomonadota</taxon>
        <taxon>Gammaproteobacteria</taxon>
        <taxon>Pseudomonadales</taxon>
        <taxon>Pseudomonadaceae</taxon>
        <taxon>Stutzerimonas</taxon>
    </lineage>
</organism>
<sequence length="132" mass="15267">MHCTESGALGINRFNSSVNRFEHFRHCKRAFDSTDLFQIHFGRTYLKCCRVHFAAKHYLDSVSRAAVGTNLESNFVISRLRSVISTFNVTVEKLFGSKRSCIRNTVKFFLQLVYFKIKRLFIFGTITTVPCL</sequence>
<accession>F8H860</accession>
<evidence type="ECO:0000313" key="1">
    <source>
        <dbReference type="EMBL" id="AEJ05040.1"/>
    </source>
</evidence>
<evidence type="ECO:0000313" key="2">
    <source>
        <dbReference type="Proteomes" id="UP000008932"/>
    </source>
</evidence>
<reference key="2">
    <citation type="submission" date="2011-06" db="EMBL/GenBank/DDBJ databases">
        <title>Complete Genome Sequence of Pseudomonas stutzeri Strain CGMCC 1.1803.</title>
        <authorList>
            <person name="Yan Y."/>
            <person name="Chen M."/>
            <person name="Lu W."/>
            <person name="Zhang W."/>
            <person name="Ping S."/>
            <person name="Lin M."/>
        </authorList>
    </citation>
    <scope>NUCLEOTIDE SEQUENCE</scope>
    <source>
        <strain>ATCC 17588</strain>
    </source>
</reference>